<feature type="domain" description="Mannose-6-phosphate isomerase cupin" evidence="12">
    <location>
        <begin position="247"/>
        <end position="322"/>
    </location>
</feature>
<comment type="catalytic activity">
    <reaction evidence="1">
        <text>D-mannose 6-phosphate = D-fructose 6-phosphate</text>
        <dbReference type="Rhea" id="RHEA:12356"/>
        <dbReference type="ChEBI" id="CHEBI:58735"/>
        <dbReference type="ChEBI" id="CHEBI:61527"/>
        <dbReference type="EC" id="5.3.1.8"/>
    </reaction>
</comment>
<feature type="binding site" evidence="9">
    <location>
        <position position="101"/>
    </location>
    <ligand>
        <name>Zn(2+)</name>
        <dbReference type="ChEBI" id="CHEBI:29105"/>
    </ligand>
</feature>
<dbReference type="InterPro" id="IPR001250">
    <property type="entry name" value="Man6P_Isoase-1"/>
</dbReference>
<dbReference type="CDD" id="cd07010">
    <property type="entry name" value="cupin_PMI_type_I_N_bac"/>
    <property type="match status" value="1"/>
</dbReference>
<organism evidence="13 14">
    <name type="scientific">Halobacteroides halobius (strain ATCC 35273 / DSM 5150 / MD-1)</name>
    <dbReference type="NCBI Taxonomy" id="748449"/>
    <lineage>
        <taxon>Bacteria</taxon>
        <taxon>Bacillati</taxon>
        <taxon>Bacillota</taxon>
        <taxon>Clostridia</taxon>
        <taxon>Halanaerobiales</taxon>
        <taxon>Halobacteroidaceae</taxon>
        <taxon>Halobacteroides</taxon>
    </lineage>
</organism>
<dbReference type="EC" id="5.3.1.8" evidence="3"/>
<reference evidence="14" key="1">
    <citation type="submission" date="2012-02" db="EMBL/GenBank/DDBJ databases">
        <title>The complete genome of Halobacteroides halobius DSM 5150.</title>
        <authorList>
            <person name="Lucas S."/>
            <person name="Copeland A."/>
            <person name="Lapidus A."/>
            <person name="Glavina del Rio T."/>
            <person name="Dalin E."/>
            <person name="Tice H."/>
            <person name="Bruce D."/>
            <person name="Goodwin L."/>
            <person name="Pitluck S."/>
            <person name="Peters L."/>
            <person name="Mikhailova N."/>
            <person name="Gu W."/>
            <person name="Kyrpides N."/>
            <person name="Mavromatis K."/>
            <person name="Ivanova N."/>
            <person name="Brettin T."/>
            <person name="Detter J.C."/>
            <person name="Han C."/>
            <person name="Larimer F."/>
            <person name="Land M."/>
            <person name="Hauser L."/>
            <person name="Markowitz V."/>
            <person name="Cheng J.-F."/>
            <person name="Hugenholtz P."/>
            <person name="Woyke T."/>
            <person name="Wu D."/>
            <person name="Tindall B."/>
            <person name="Pomrenke H."/>
            <person name="Brambilla E."/>
            <person name="Klenk H.-P."/>
            <person name="Eisen J.A."/>
        </authorList>
    </citation>
    <scope>NUCLEOTIDE SEQUENCE [LARGE SCALE GENOMIC DNA]</scope>
    <source>
        <strain evidence="14">ATCC 35273 / DSM 5150 / MD-1</strain>
    </source>
</reference>
<feature type="domain" description="Phosphomannose isomerase type I catalytic" evidence="11">
    <location>
        <begin position="5"/>
        <end position="109"/>
    </location>
</feature>
<evidence type="ECO:0000256" key="6">
    <source>
        <dbReference type="ARBA" id="ARBA00023235"/>
    </source>
</evidence>
<dbReference type="NCBIfam" id="TIGR00218">
    <property type="entry name" value="manA"/>
    <property type="match status" value="1"/>
</dbReference>
<evidence type="ECO:0000256" key="4">
    <source>
        <dbReference type="ARBA" id="ARBA00022723"/>
    </source>
</evidence>
<dbReference type="AlphaFoldDB" id="L0K7R4"/>
<evidence type="ECO:0000256" key="2">
    <source>
        <dbReference type="ARBA" id="ARBA00010772"/>
    </source>
</evidence>
<dbReference type="Pfam" id="PF21621">
    <property type="entry name" value="MPI_cupin_dom"/>
    <property type="match status" value="1"/>
</dbReference>
<dbReference type="PATRIC" id="fig|748449.3.peg.1303"/>
<evidence type="ECO:0000313" key="14">
    <source>
        <dbReference type="Proteomes" id="UP000010880"/>
    </source>
</evidence>
<gene>
    <name evidence="13" type="ordered locus">Halha_1347</name>
</gene>
<dbReference type="InterPro" id="IPR014628">
    <property type="entry name" value="Man6P_isomerase_Firm_short"/>
</dbReference>
<dbReference type="Gene3D" id="2.60.120.10">
    <property type="entry name" value="Jelly Rolls"/>
    <property type="match status" value="2"/>
</dbReference>
<dbReference type="PANTHER" id="PTHR42742:SF3">
    <property type="entry name" value="FRUCTOKINASE"/>
    <property type="match status" value="1"/>
</dbReference>
<evidence type="ECO:0000256" key="3">
    <source>
        <dbReference type="ARBA" id="ARBA00011956"/>
    </source>
</evidence>
<keyword evidence="4 9" id="KW-0479">Metal-binding</keyword>
<dbReference type="EMBL" id="CP003359">
    <property type="protein sequence ID" value="AGB41292.1"/>
    <property type="molecule type" value="Genomic_DNA"/>
</dbReference>
<name>L0K7R4_HALHC</name>
<dbReference type="InterPro" id="IPR051804">
    <property type="entry name" value="Carb_Metab_Reg_Kinase/Isom"/>
</dbReference>
<evidence type="ECO:0000256" key="5">
    <source>
        <dbReference type="ARBA" id="ARBA00022833"/>
    </source>
</evidence>
<evidence type="ECO:0000256" key="7">
    <source>
        <dbReference type="ARBA" id="ARBA00029741"/>
    </source>
</evidence>
<evidence type="ECO:0000259" key="12">
    <source>
        <dbReference type="Pfam" id="PF21621"/>
    </source>
</evidence>
<evidence type="ECO:0000256" key="9">
    <source>
        <dbReference type="PIRSR" id="PIRSR036894-1"/>
    </source>
</evidence>
<dbReference type="PANTHER" id="PTHR42742">
    <property type="entry name" value="TRANSCRIPTIONAL REPRESSOR MPRA"/>
    <property type="match status" value="1"/>
</dbReference>
<dbReference type="KEGG" id="hhl:Halha_1347"/>
<dbReference type="PIRSF" id="PIRSF036894">
    <property type="entry name" value="PMI_Firm_short"/>
    <property type="match status" value="1"/>
</dbReference>
<dbReference type="GO" id="GO:0004476">
    <property type="term" value="F:mannose-6-phosphate isomerase activity"/>
    <property type="evidence" value="ECO:0007669"/>
    <property type="project" value="UniProtKB-EC"/>
</dbReference>
<dbReference type="HOGENOM" id="CLU_020529_0_1_9"/>
<comment type="similarity">
    <text evidence="2">Belongs to the mannose-6-phosphate isomerase type 1 family.</text>
</comment>
<evidence type="ECO:0000256" key="10">
    <source>
        <dbReference type="PIRSR" id="PIRSR036894-2"/>
    </source>
</evidence>
<feature type="binding site" evidence="9">
    <location>
        <position position="177"/>
    </location>
    <ligand>
        <name>Zn(2+)</name>
        <dbReference type="ChEBI" id="CHEBI:29105"/>
    </ligand>
</feature>
<dbReference type="InterPro" id="IPR011051">
    <property type="entry name" value="RmlC_Cupin_sf"/>
</dbReference>
<dbReference type="Pfam" id="PF20511">
    <property type="entry name" value="PMI_typeI_cat"/>
    <property type="match status" value="1"/>
</dbReference>
<evidence type="ECO:0000313" key="13">
    <source>
        <dbReference type="EMBL" id="AGB41292.1"/>
    </source>
</evidence>
<evidence type="ECO:0000256" key="8">
    <source>
        <dbReference type="ARBA" id="ARBA00030762"/>
    </source>
</evidence>
<dbReference type="RefSeq" id="WP_015327014.1">
    <property type="nucleotide sequence ID" value="NC_019978.1"/>
</dbReference>
<dbReference type="InterPro" id="IPR046457">
    <property type="entry name" value="PMI_typeI_cat"/>
</dbReference>
<evidence type="ECO:0000256" key="1">
    <source>
        <dbReference type="ARBA" id="ARBA00000757"/>
    </source>
</evidence>
<keyword evidence="5 9" id="KW-0862">Zinc</keyword>
<comment type="cofactor">
    <cofactor evidence="9">
        <name>Zn(2+)</name>
        <dbReference type="ChEBI" id="CHEBI:29105"/>
    </cofactor>
    <text evidence="9">Binds 1 zinc ion per subunit.</text>
</comment>
<dbReference type="OrthoDB" id="9808275at2"/>
<dbReference type="InterPro" id="IPR014710">
    <property type="entry name" value="RmlC-like_jellyroll"/>
</dbReference>
<protein>
    <recommendedName>
        <fullName evidence="3">mannose-6-phosphate isomerase</fullName>
        <ecNumber evidence="3">5.3.1.8</ecNumber>
    </recommendedName>
    <alternativeName>
        <fullName evidence="7">Phosphohexomutase</fullName>
    </alternativeName>
    <alternativeName>
        <fullName evidence="8">Phosphomannose isomerase</fullName>
    </alternativeName>
</protein>
<sequence>MYPLKFKPVYKEKIWGGTALISEFNRDLPNDSIGESWEIAAHGNGSSTVANGKFKGQELMEVIKSHGEKVLGSKARAKDYKKFPLLIKLLDANDKLSVQVHPNDKYANEYENGELGKTEMWYVIDAQQDAKLVYGVKPEVTKEEFASSIKEGRLQENLIEVNVKPGDVLYIPSGTVHAIEEGILLAEIQQNSDTTYRVYDWNRMGKDGTPRELHIESALDVIDFGSKPPSKVTGLEIKEANTTREILVASPYFITETLDITDRYQLEAKGDRFYVLMGLEGEANLLYQDQKICLTAGETVLIPASLGKYQIEGDCKLIRSYIQDLTEFKTELKAQGYSDEEIKQIAGL</sequence>
<dbReference type="STRING" id="748449.Halha_1347"/>
<dbReference type="GO" id="GO:0008270">
    <property type="term" value="F:zinc ion binding"/>
    <property type="evidence" value="ECO:0007669"/>
    <property type="project" value="InterPro"/>
</dbReference>
<evidence type="ECO:0000259" key="11">
    <source>
        <dbReference type="Pfam" id="PF20511"/>
    </source>
</evidence>
<dbReference type="eggNOG" id="COG1482">
    <property type="taxonomic scope" value="Bacteria"/>
</dbReference>
<accession>L0K7R4</accession>
<keyword evidence="14" id="KW-1185">Reference proteome</keyword>
<keyword evidence="6 13" id="KW-0413">Isomerase</keyword>
<dbReference type="SUPFAM" id="SSF51182">
    <property type="entry name" value="RmlC-like cupins"/>
    <property type="match status" value="1"/>
</dbReference>
<dbReference type="GO" id="GO:0005975">
    <property type="term" value="P:carbohydrate metabolic process"/>
    <property type="evidence" value="ECO:0007669"/>
    <property type="project" value="InterPro"/>
</dbReference>
<feature type="binding site" evidence="9">
    <location>
        <position position="119"/>
    </location>
    <ligand>
        <name>Zn(2+)</name>
        <dbReference type="ChEBI" id="CHEBI:29105"/>
    </ligand>
</feature>
<dbReference type="InterPro" id="IPR049071">
    <property type="entry name" value="MPI_cupin_dom"/>
</dbReference>
<proteinExistence type="inferred from homology"/>
<dbReference type="Proteomes" id="UP000010880">
    <property type="component" value="Chromosome"/>
</dbReference>
<feature type="active site" evidence="10">
    <location>
        <position position="197"/>
    </location>
</feature>